<accession>A0A9W4UEF0</accession>
<gene>
    <name evidence="1" type="ORF">PDIGIT_LOCUS6424</name>
</gene>
<dbReference type="AlphaFoldDB" id="A0A9W4UEF0"/>
<evidence type="ECO:0000313" key="2">
    <source>
        <dbReference type="Proteomes" id="UP001152607"/>
    </source>
</evidence>
<dbReference type="EMBL" id="CAOQHR010000004">
    <property type="protein sequence ID" value="CAI6333386.1"/>
    <property type="molecule type" value="Genomic_DNA"/>
</dbReference>
<evidence type="ECO:0000313" key="1">
    <source>
        <dbReference type="EMBL" id="CAI6333386.1"/>
    </source>
</evidence>
<name>A0A9W4UEF0_9PLEO</name>
<sequence length="42" mass="4941">MLSVIAPARQYIHVCAYKPPKQSRTRKGKKMMNFKNYVCPKK</sequence>
<reference evidence="1" key="1">
    <citation type="submission" date="2023-01" db="EMBL/GenBank/DDBJ databases">
        <authorList>
            <person name="Van Ghelder C."/>
            <person name="Rancurel C."/>
        </authorList>
    </citation>
    <scope>NUCLEOTIDE SEQUENCE</scope>
    <source>
        <strain evidence="1">CNCM I-4278</strain>
    </source>
</reference>
<proteinExistence type="predicted"/>
<protein>
    <submittedName>
        <fullName evidence="1">Uncharacterized protein</fullName>
    </submittedName>
</protein>
<keyword evidence="2" id="KW-1185">Reference proteome</keyword>
<comment type="caution">
    <text evidence="1">The sequence shown here is derived from an EMBL/GenBank/DDBJ whole genome shotgun (WGS) entry which is preliminary data.</text>
</comment>
<organism evidence="1 2">
    <name type="scientific">Periconia digitata</name>
    <dbReference type="NCBI Taxonomy" id="1303443"/>
    <lineage>
        <taxon>Eukaryota</taxon>
        <taxon>Fungi</taxon>
        <taxon>Dikarya</taxon>
        <taxon>Ascomycota</taxon>
        <taxon>Pezizomycotina</taxon>
        <taxon>Dothideomycetes</taxon>
        <taxon>Pleosporomycetidae</taxon>
        <taxon>Pleosporales</taxon>
        <taxon>Massarineae</taxon>
        <taxon>Periconiaceae</taxon>
        <taxon>Periconia</taxon>
    </lineage>
</organism>
<dbReference type="Proteomes" id="UP001152607">
    <property type="component" value="Unassembled WGS sequence"/>
</dbReference>